<evidence type="ECO:0000256" key="4">
    <source>
        <dbReference type="ARBA" id="ARBA00022544"/>
    </source>
</evidence>
<evidence type="ECO:0000256" key="3">
    <source>
        <dbReference type="ARBA" id="ARBA00022448"/>
    </source>
</evidence>
<feature type="transmembrane region" description="Helical" evidence="8">
    <location>
        <begin position="85"/>
        <end position="106"/>
    </location>
</feature>
<evidence type="ECO:0000259" key="9">
    <source>
        <dbReference type="Pfam" id="PF25198"/>
    </source>
</evidence>
<evidence type="ECO:0000256" key="1">
    <source>
        <dbReference type="ARBA" id="ARBA00004141"/>
    </source>
</evidence>
<sequence length="697" mass="79455">MFSSNEKISGRQAFRLLVFDLLGLGTLLIPAAVAGFCGRDGIFCIIVGTVLGLLFLRLLVYAVGDMQGSFAEYTEKMCGTFFGKTIQAGYFLYLMLLAGYTAYLFSVTVLNNLLRGESFYLVLVLILGLVWYGLLSGIEGRARVYELLFWFILIPLFIMLASALDEVKTDYWNPVFFTGKRDFFAGSYYVFICSSLIFLILFLGGYLRKRESLMKVGRLALIFTGCLEAGLYLILLGVFGGAALSDMQTPAITLMSTIKITGGFLKRADAFMFGIWFFTLYALLNSAVFYAEMLLNGLYHAKKRQALWKKWERAAVFAAVFGVAVLLYNSKENTVLYEKFLWYIGTPFLVLVPVVLAIIRCAGQRKKHLRSGAVICVLLGLMGLSGCATAELEERNFPIEMAVSDMEQFDREWLNADESGNRMVDYSHMKVILLDQKFLEDAQNMDAFLEILEKKSDVPRNTYLAVAEDAEAVLKLQKNMEESVGTYLEDYFENVSEIKKTAYPTLGMLYQEQENKMETLFIPYVEEVDQKPAVTKYYVWKRGEAEGMLDSQTALLSFFTQNQKEEYALTLADGVDVRLFAPHNQVVFSQTKEKQIIAEISCSGEILYEKPGWRQKLQSEYGQNLKSGDIKKMLEKELEDYFQQTAQKVEVDCANSYKKLGGQRRDWYLLYQKQPEQYEKDMEIIYRVKVDWVNMGE</sequence>
<accession>A0A173TFX1</accession>
<dbReference type="GO" id="GO:0009847">
    <property type="term" value="P:spore germination"/>
    <property type="evidence" value="ECO:0007669"/>
    <property type="project" value="InterPro"/>
</dbReference>
<dbReference type="RefSeq" id="WP_055194044.1">
    <property type="nucleotide sequence ID" value="NZ_CABIYH010000010.1"/>
</dbReference>
<keyword evidence="6 8" id="KW-1133">Transmembrane helix</keyword>
<feature type="transmembrane region" description="Helical" evidence="8">
    <location>
        <begin position="219"/>
        <end position="244"/>
    </location>
</feature>
<dbReference type="Proteomes" id="UP000095350">
    <property type="component" value="Unassembled WGS sequence"/>
</dbReference>
<keyword evidence="3" id="KW-0813">Transport</keyword>
<dbReference type="InterPro" id="IPR004761">
    <property type="entry name" value="Spore_GerAB"/>
</dbReference>
<evidence type="ECO:0000313" key="11">
    <source>
        <dbReference type="EMBL" id="RHN09690.1"/>
    </source>
</evidence>
<proteinExistence type="inferred from homology"/>
<organism evidence="10 12">
    <name type="scientific">Roseburia intestinalis</name>
    <dbReference type="NCBI Taxonomy" id="166486"/>
    <lineage>
        <taxon>Bacteria</taxon>
        <taxon>Bacillati</taxon>
        <taxon>Bacillota</taxon>
        <taxon>Clostridia</taxon>
        <taxon>Lachnospirales</taxon>
        <taxon>Lachnospiraceae</taxon>
        <taxon>Roseburia</taxon>
    </lineage>
</organism>
<keyword evidence="7 8" id="KW-0472">Membrane</keyword>
<dbReference type="Proteomes" id="UP000283586">
    <property type="component" value="Unassembled WGS sequence"/>
</dbReference>
<feature type="transmembrane region" description="Helical" evidence="8">
    <location>
        <begin position="12"/>
        <end position="36"/>
    </location>
</feature>
<gene>
    <name evidence="10" type="primary">yndE</name>
    <name evidence="11" type="ORF">DWZ31_06395</name>
    <name evidence="10" type="ORF">ERS852572_01516</name>
</gene>
<reference evidence="10 12" key="1">
    <citation type="submission" date="2015-09" db="EMBL/GenBank/DDBJ databases">
        <authorList>
            <consortium name="Pathogen Informatics"/>
        </authorList>
    </citation>
    <scope>NUCLEOTIDE SEQUENCE [LARGE SCALE GENOMIC DNA]</scope>
    <source>
        <strain evidence="10 12">2789STDY5834960</strain>
    </source>
</reference>
<dbReference type="AlphaFoldDB" id="A0A173TFX1"/>
<evidence type="ECO:0000256" key="5">
    <source>
        <dbReference type="ARBA" id="ARBA00022692"/>
    </source>
</evidence>
<feature type="transmembrane region" description="Helical" evidence="8">
    <location>
        <begin position="118"/>
        <end position="135"/>
    </location>
</feature>
<dbReference type="EMBL" id="CYXZ01000010">
    <property type="protein sequence ID" value="CUN01584.1"/>
    <property type="molecule type" value="Genomic_DNA"/>
</dbReference>
<dbReference type="GO" id="GO:0016020">
    <property type="term" value="C:membrane"/>
    <property type="evidence" value="ECO:0007669"/>
    <property type="project" value="UniProtKB-SubCell"/>
</dbReference>
<evidence type="ECO:0000256" key="2">
    <source>
        <dbReference type="ARBA" id="ARBA00007998"/>
    </source>
</evidence>
<keyword evidence="5 8" id="KW-0812">Transmembrane</keyword>
<dbReference type="PaxDb" id="166486-ERS852572_01516"/>
<feature type="transmembrane region" description="Helical" evidence="8">
    <location>
        <begin position="184"/>
        <end position="207"/>
    </location>
</feature>
<dbReference type="STRING" id="166486.ERS852572_01516"/>
<evidence type="ECO:0000313" key="12">
    <source>
        <dbReference type="Proteomes" id="UP000095350"/>
    </source>
</evidence>
<comment type="subcellular location">
    <subcellularLocation>
        <location evidence="1">Membrane</location>
        <topology evidence="1">Multi-pass membrane protein</topology>
    </subcellularLocation>
</comment>
<feature type="transmembrane region" description="Helical" evidence="8">
    <location>
        <begin position="340"/>
        <end position="359"/>
    </location>
</feature>
<feature type="transmembrane region" description="Helical" evidence="8">
    <location>
        <begin position="371"/>
        <end position="392"/>
    </location>
</feature>
<dbReference type="Pfam" id="PF03845">
    <property type="entry name" value="Spore_permease"/>
    <property type="match status" value="1"/>
</dbReference>
<evidence type="ECO:0000313" key="10">
    <source>
        <dbReference type="EMBL" id="CUN01584.1"/>
    </source>
</evidence>
<dbReference type="EMBL" id="QRQN01000006">
    <property type="protein sequence ID" value="RHN09690.1"/>
    <property type="molecule type" value="Genomic_DNA"/>
</dbReference>
<keyword evidence="4" id="KW-0309">Germination</keyword>
<name>A0A173TFX1_9FIRM</name>
<evidence type="ECO:0000256" key="8">
    <source>
        <dbReference type="SAM" id="Phobius"/>
    </source>
</evidence>
<dbReference type="PANTHER" id="PTHR34975">
    <property type="entry name" value="SPORE GERMINATION PROTEIN A2"/>
    <property type="match status" value="1"/>
</dbReference>
<dbReference type="Pfam" id="PF25198">
    <property type="entry name" value="Spore_GerAC_N"/>
    <property type="match status" value="1"/>
</dbReference>
<evidence type="ECO:0000313" key="13">
    <source>
        <dbReference type="Proteomes" id="UP000283586"/>
    </source>
</evidence>
<evidence type="ECO:0000256" key="6">
    <source>
        <dbReference type="ARBA" id="ARBA00022989"/>
    </source>
</evidence>
<reference evidence="11 13" key="2">
    <citation type="submission" date="2018-08" db="EMBL/GenBank/DDBJ databases">
        <title>A genome reference for cultivated species of the human gut microbiota.</title>
        <authorList>
            <person name="Zou Y."/>
            <person name="Xue W."/>
            <person name="Luo G."/>
        </authorList>
    </citation>
    <scope>NUCLEOTIDE SEQUENCE [LARGE SCALE GENOMIC DNA]</scope>
    <source>
        <strain evidence="11 13">AF31-21AC</strain>
    </source>
</reference>
<feature type="transmembrane region" description="Helical" evidence="8">
    <location>
        <begin position="42"/>
        <end position="64"/>
    </location>
</feature>
<comment type="similarity">
    <text evidence="2">Belongs to the amino acid-polyamine-organocation (APC) superfamily. Spore germination protein (SGP) (TC 2.A.3.9) family.</text>
</comment>
<dbReference type="InterPro" id="IPR057336">
    <property type="entry name" value="GerAC_N"/>
</dbReference>
<feature type="transmembrane region" description="Helical" evidence="8">
    <location>
        <begin position="311"/>
        <end position="328"/>
    </location>
</feature>
<evidence type="ECO:0000256" key="7">
    <source>
        <dbReference type="ARBA" id="ARBA00023136"/>
    </source>
</evidence>
<dbReference type="OrthoDB" id="1771654at2"/>
<feature type="transmembrane region" description="Helical" evidence="8">
    <location>
        <begin position="270"/>
        <end position="291"/>
    </location>
</feature>
<feature type="domain" description="Spore germination protein N-terminal" evidence="9">
    <location>
        <begin position="417"/>
        <end position="526"/>
    </location>
</feature>
<protein>
    <submittedName>
        <fullName evidence="10">Spore germination protein YndE</fullName>
    </submittedName>
    <submittedName>
        <fullName evidence="11">Sporulation protein</fullName>
    </submittedName>
</protein>
<dbReference type="PANTHER" id="PTHR34975:SF2">
    <property type="entry name" value="SPORE GERMINATION PROTEIN A2"/>
    <property type="match status" value="1"/>
</dbReference>
<feature type="transmembrane region" description="Helical" evidence="8">
    <location>
        <begin position="147"/>
        <end position="164"/>
    </location>
</feature>